<dbReference type="Proteomes" id="UP001219956">
    <property type="component" value="Unassembled WGS sequence"/>
</dbReference>
<accession>A0ABT5IV15</accession>
<comment type="caution">
    <text evidence="1">The sequence shown here is derived from an EMBL/GenBank/DDBJ whole genome shotgun (WGS) entry which is preliminary data.</text>
</comment>
<dbReference type="Pfam" id="PF05258">
    <property type="entry name" value="DciA"/>
    <property type="match status" value="1"/>
</dbReference>
<dbReference type="InterPro" id="IPR007922">
    <property type="entry name" value="DciA-like"/>
</dbReference>
<evidence type="ECO:0000313" key="2">
    <source>
        <dbReference type="Proteomes" id="UP001219956"/>
    </source>
</evidence>
<dbReference type="EMBL" id="JAQQLF010000004">
    <property type="protein sequence ID" value="MDC7716357.1"/>
    <property type="molecule type" value="Genomic_DNA"/>
</dbReference>
<name>A0ABT5IV15_9NEIS</name>
<protein>
    <submittedName>
        <fullName evidence="1">DciA family protein</fullName>
    </submittedName>
</protein>
<evidence type="ECO:0000313" key="1">
    <source>
        <dbReference type="EMBL" id="MDC7716357.1"/>
    </source>
</evidence>
<keyword evidence="2" id="KW-1185">Reference proteome</keyword>
<gene>
    <name evidence="1" type="ORF">PQU95_03855</name>
</gene>
<sequence>MSSQPLSQFSKRDARLADLTAAAQAILQLDRAFKRLLPGMLGQHCQVACFRDGELVVYAHNSTVAARLRMLGNSVVAPLTRQGYPVQTLRVKVLPTPPKPVRGKSFQLSDAGLDAFARAAGEIRNPVVKEALGKLLRHHRGSDNER</sequence>
<organism evidence="1 2">
    <name type="scientific">Vogesella aquatica</name>
    <dbReference type="NCBI Taxonomy" id="2984206"/>
    <lineage>
        <taxon>Bacteria</taxon>
        <taxon>Pseudomonadati</taxon>
        <taxon>Pseudomonadota</taxon>
        <taxon>Betaproteobacteria</taxon>
        <taxon>Neisseriales</taxon>
        <taxon>Chromobacteriaceae</taxon>
        <taxon>Vogesella</taxon>
    </lineage>
</organism>
<reference evidence="1 2" key="1">
    <citation type="submission" date="2023-01" db="EMBL/GenBank/DDBJ databases">
        <title>Novel species of the genus Vogesella isolated from rivers.</title>
        <authorList>
            <person name="Lu H."/>
        </authorList>
    </citation>
    <scope>NUCLEOTIDE SEQUENCE [LARGE SCALE GENOMIC DNA]</scope>
    <source>
        <strain evidence="1 2">DC21W</strain>
    </source>
</reference>
<proteinExistence type="predicted"/>
<dbReference type="RefSeq" id="WP_272750768.1">
    <property type="nucleotide sequence ID" value="NZ_JAQQLF010000004.1"/>
</dbReference>